<evidence type="ECO:0000259" key="4">
    <source>
        <dbReference type="PROSITE" id="PS50977"/>
    </source>
</evidence>
<evidence type="ECO:0000313" key="5">
    <source>
        <dbReference type="EMBL" id="GAC46684.1"/>
    </source>
</evidence>
<dbReference type="PRINTS" id="PR00455">
    <property type="entry name" value="HTHTETR"/>
</dbReference>
<dbReference type="AlphaFoldDB" id="L7KDH7"/>
<dbReference type="eggNOG" id="COG1309">
    <property type="taxonomic scope" value="Bacteria"/>
</dbReference>
<dbReference type="InterPro" id="IPR050109">
    <property type="entry name" value="HTH-type_TetR-like_transc_reg"/>
</dbReference>
<feature type="domain" description="HTH tetR-type" evidence="4">
    <location>
        <begin position="20"/>
        <end position="80"/>
    </location>
</feature>
<accession>L7KDH7</accession>
<keyword evidence="1 2" id="KW-0238">DNA-binding</keyword>
<dbReference type="SUPFAM" id="SSF48498">
    <property type="entry name" value="Tetracyclin repressor-like, C-terminal domain"/>
    <property type="match status" value="1"/>
</dbReference>
<feature type="region of interest" description="Disordered" evidence="3">
    <location>
        <begin position="1"/>
        <end position="22"/>
    </location>
</feature>
<name>L7KDH7_9ACTN</name>
<dbReference type="Proteomes" id="UP000010988">
    <property type="component" value="Unassembled WGS sequence"/>
</dbReference>
<dbReference type="InterPro" id="IPR009057">
    <property type="entry name" value="Homeodomain-like_sf"/>
</dbReference>
<dbReference type="InterPro" id="IPR036271">
    <property type="entry name" value="Tet_transcr_reg_TetR-rel_C_sf"/>
</dbReference>
<gene>
    <name evidence="5" type="ORF">GOACH_01_00020</name>
</gene>
<dbReference type="STRING" id="1220583.GOACH_01_00020"/>
<proteinExistence type="predicted"/>
<evidence type="ECO:0000256" key="1">
    <source>
        <dbReference type="ARBA" id="ARBA00023125"/>
    </source>
</evidence>
<dbReference type="PANTHER" id="PTHR30055:SF235">
    <property type="entry name" value="TRANSCRIPTIONAL REGULATORY PROTEIN"/>
    <property type="match status" value="1"/>
</dbReference>
<reference evidence="5 6" key="1">
    <citation type="submission" date="2012-12" db="EMBL/GenBank/DDBJ databases">
        <title>Whole genome shotgun sequence of Gordonia aichiensis NBRC 108223.</title>
        <authorList>
            <person name="Isaki-Nakamura S."/>
            <person name="Hosoyama A."/>
            <person name="Tsuchikane K."/>
            <person name="Ando Y."/>
            <person name="Baba S."/>
            <person name="Ohji S."/>
            <person name="Hamada M."/>
            <person name="Tamura T."/>
            <person name="Yamazoe A."/>
            <person name="Yamazaki S."/>
            <person name="Fujita N."/>
        </authorList>
    </citation>
    <scope>NUCLEOTIDE SEQUENCE [LARGE SCALE GENOMIC DNA]</scope>
    <source>
        <strain evidence="5 6">NBRC 108223</strain>
    </source>
</reference>
<feature type="DNA-binding region" description="H-T-H motif" evidence="2">
    <location>
        <begin position="43"/>
        <end position="62"/>
    </location>
</feature>
<dbReference type="Pfam" id="PF17920">
    <property type="entry name" value="TetR_C_16"/>
    <property type="match status" value="1"/>
</dbReference>
<dbReference type="InterPro" id="IPR041678">
    <property type="entry name" value="TetR_C_16"/>
</dbReference>
<dbReference type="GO" id="GO:0000976">
    <property type="term" value="F:transcription cis-regulatory region binding"/>
    <property type="evidence" value="ECO:0007669"/>
    <property type="project" value="TreeGrafter"/>
</dbReference>
<dbReference type="PANTHER" id="PTHR30055">
    <property type="entry name" value="HTH-TYPE TRANSCRIPTIONAL REGULATOR RUTR"/>
    <property type="match status" value="1"/>
</dbReference>
<comment type="caution">
    <text evidence="5">The sequence shown here is derived from an EMBL/GenBank/DDBJ whole genome shotgun (WGS) entry which is preliminary data.</text>
</comment>
<keyword evidence="6" id="KW-1185">Reference proteome</keyword>
<protein>
    <submittedName>
        <fullName evidence="5">Putative TetR family transcriptional regulator</fullName>
    </submittedName>
</protein>
<evidence type="ECO:0000256" key="3">
    <source>
        <dbReference type="SAM" id="MobiDB-lite"/>
    </source>
</evidence>
<dbReference type="EMBL" id="BANR01000001">
    <property type="protein sequence ID" value="GAC46684.1"/>
    <property type="molecule type" value="Genomic_DNA"/>
</dbReference>
<dbReference type="GO" id="GO:0003700">
    <property type="term" value="F:DNA-binding transcription factor activity"/>
    <property type="evidence" value="ECO:0007669"/>
    <property type="project" value="TreeGrafter"/>
</dbReference>
<evidence type="ECO:0000313" key="6">
    <source>
        <dbReference type="Proteomes" id="UP000010988"/>
    </source>
</evidence>
<dbReference type="Pfam" id="PF00440">
    <property type="entry name" value="TetR_N"/>
    <property type="match status" value="1"/>
</dbReference>
<organism evidence="5 6">
    <name type="scientific">Gordonia aichiensis NBRC 108223</name>
    <dbReference type="NCBI Taxonomy" id="1220583"/>
    <lineage>
        <taxon>Bacteria</taxon>
        <taxon>Bacillati</taxon>
        <taxon>Actinomycetota</taxon>
        <taxon>Actinomycetes</taxon>
        <taxon>Mycobacteriales</taxon>
        <taxon>Gordoniaceae</taxon>
        <taxon>Gordonia</taxon>
    </lineage>
</organism>
<sequence>MHDTAPASPKRRPGRPAGDGANRDAILDAARELFAARGYDGASMRAIAAQAGVDPALIRHFFTDKQGLFSATIADRTVIGDRMSGVFDGDVEGLGERFASAYLDIWEDPDTGPMMGAMLRTALTTERAAELLRDMLMSKVTSHMPADRDMPDDIVARILLAGAHMLGIVIARNLAQVPPLADYNRDQIVHTVAPAIQHYLAEPLSR</sequence>
<evidence type="ECO:0000256" key="2">
    <source>
        <dbReference type="PROSITE-ProRule" id="PRU00335"/>
    </source>
</evidence>
<dbReference type="Gene3D" id="1.10.357.10">
    <property type="entry name" value="Tetracycline Repressor, domain 2"/>
    <property type="match status" value="1"/>
</dbReference>
<dbReference type="InterPro" id="IPR001647">
    <property type="entry name" value="HTH_TetR"/>
</dbReference>
<dbReference type="SUPFAM" id="SSF46689">
    <property type="entry name" value="Homeodomain-like"/>
    <property type="match status" value="1"/>
</dbReference>
<dbReference type="Gene3D" id="1.10.10.60">
    <property type="entry name" value="Homeodomain-like"/>
    <property type="match status" value="1"/>
</dbReference>
<dbReference type="OrthoDB" id="3210235at2"/>
<dbReference type="RefSeq" id="WP_005168755.1">
    <property type="nucleotide sequence ID" value="NZ_BANR01000001.1"/>
</dbReference>
<dbReference type="PROSITE" id="PS50977">
    <property type="entry name" value="HTH_TETR_2"/>
    <property type="match status" value="1"/>
</dbReference>